<reference evidence="1" key="1">
    <citation type="submission" date="2020-05" db="EMBL/GenBank/DDBJ databases">
        <title>Large-scale comparative analyses of tick genomes elucidate their genetic diversity and vector capacities.</title>
        <authorList>
            <person name="Jia N."/>
            <person name="Wang J."/>
            <person name="Shi W."/>
            <person name="Du L."/>
            <person name="Sun Y."/>
            <person name="Zhan W."/>
            <person name="Jiang J."/>
            <person name="Wang Q."/>
            <person name="Zhang B."/>
            <person name="Ji P."/>
            <person name="Sakyi L.B."/>
            <person name="Cui X."/>
            <person name="Yuan T."/>
            <person name="Jiang B."/>
            <person name="Yang W."/>
            <person name="Lam T.T.-Y."/>
            <person name="Chang Q."/>
            <person name="Ding S."/>
            <person name="Wang X."/>
            <person name="Zhu J."/>
            <person name="Ruan X."/>
            <person name="Zhao L."/>
            <person name="Wei J."/>
            <person name="Que T."/>
            <person name="Du C."/>
            <person name="Cheng J."/>
            <person name="Dai P."/>
            <person name="Han X."/>
            <person name="Huang E."/>
            <person name="Gao Y."/>
            <person name="Liu J."/>
            <person name="Shao H."/>
            <person name="Ye R."/>
            <person name="Li L."/>
            <person name="Wei W."/>
            <person name="Wang X."/>
            <person name="Wang C."/>
            <person name="Yang T."/>
            <person name="Huo Q."/>
            <person name="Li W."/>
            <person name="Guo W."/>
            <person name="Chen H."/>
            <person name="Zhou L."/>
            <person name="Ni X."/>
            <person name="Tian J."/>
            <person name="Zhou Y."/>
            <person name="Sheng Y."/>
            <person name="Liu T."/>
            <person name="Pan Y."/>
            <person name="Xia L."/>
            <person name="Li J."/>
            <person name="Zhao F."/>
            <person name="Cao W."/>
        </authorList>
    </citation>
    <scope>NUCLEOTIDE SEQUENCE</scope>
    <source>
        <strain evidence="1">Hyas-2018</strain>
    </source>
</reference>
<gene>
    <name evidence="1" type="ORF">HPB50_015404</name>
</gene>
<proteinExistence type="predicted"/>
<keyword evidence="2" id="KW-1185">Reference proteome</keyword>
<evidence type="ECO:0000313" key="1">
    <source>
        <dbReference type="EMBL" id="KAH6946822.1"/>
    </source>
</evidence>
<sequence>MSSSTLRPKSAADMNGGQGTTPRYVVAGVPDAAALPAACALRSPTGRQPKCARCRNHGRRRLVRGHKRHCPFRECSCEKCELIAERQRVMAKQVALRRAQAAAESAGGQLITDDEGDADPSSANPALGSHMPTPSQWNSGNVMAPDPTSPFAQGTSVFAAAGLLGDLRKRRYVQDTLACLANALAVSGAEVPPLVYLYALLRETDFSVDRAFSRLLEARLEVQSMAIQDSLQKQPAGPAVASALQMWPSVRFQPCPAPAAASLLAVPGLLSPRLPASLPQALPIALCAARPSTETAHSRAHGVAASPPGRPNPDDRESSTSSGRSSGDSSADEVLLDVDSEREPGFHCSPDASQGRSRLCAAARNS</sequence>
<dbReference type="EMBL" id="CM023481">
    <property type="protein sequence ID" value="KAH6946822.1"/>
    <property type="molecule type" value="Genomic_DNA"/>
</dbReference>
<protein>
    <submittedName>
        <fullName evidence="1">Uncharacterized protein</fullName>
    </submittedName>
</protein>
<accession>A0ACB7TN87</accession>
<comment type="caution">
    <text evidence="1">The sequence shown here is derived from an EMBL/GenBank/DDBJ whole genome shotgun (WGS) entry which is preliminary data.</text>
</comment>
<name>A0ACB7TN87_HYAAI</name>
<dbReference type="Proteomes" id="UP000821845">
    <property type="component" value="Chromosome 1"/>
</dbReference>
<organism evidence="1 2">
    <name type="scientific">Hyalomma asiaticum</name>
    <name type="common">Tick</name>
    <dbReference type="NCBI Taxonomy" id="266040"/>
    <lineage>
        <taxon>Eukaryota</taxon>
        <taxon>Metazoa</taxon>
        <taxon>Ecdysozoa</taxon>
        <taxon>Arthropoda</taxon>
        <taxon>Chelicerata</taxon>
        <taxon>Arachnida</taxon>
        <taxon>Acari</taxon>
        <taxon>Parasitiformes</taxon>
        <taxon>Ixodida</taxon>
        <taxon>Ixodoidea</taxon>
        <taxon>Ixodidae</taxon>
        <taxon>Hyalomminae</taxon>
        <taxon>Hyalomma</taxon>
    </lineage>
</organism>
<evidence type="ECO:0000313" key="2">
    <source>
        <dbReference type="Proteomes" id="UP000821845"/>
    </source>
</evidence>